<dbReference type="Proteomes" id="UP000297245">
    <property type="component" value="Unassembled WGS sequence"/>
</dbReference>
<dbReference type="OrthoDB" id="3200752at2759"/>
<protein>
    <submittedName>
        <fullName evidence="2">Uncharacterized protein</fullName>
    </submittedName>
</protein>
<name>A0A4S8M282_DENBC</name>
<keyword evidence="3" id="KW-1185">Reference proteome</keyword>
<feature type="compositionally biased region" description="Basic and acidic residues" evidence="1">
    <location>
        <begin position="22"/>
        <end position="41"/>
    </location>
</feature>
<dbReference type="AlphaFoldDB" id="A0A4S8M282"/>
<sequence length="384" mass="43246">MITTPRSATKRRKDSSTEDECDHPTVKPKKVESSDSDRGDEPEVTGSTNSDVPVNIFNTEEIINAVEMLRLCLSGTIELEVVLPIKASSFFELSMDKRERQLDRWRSEETKPRSFSDKTVFVDEDGVALIWYLPNLLDDELKHRVYRSSSLIDQKLVEGVQKHRSTNGDNSVSKKHKGWRGDPEMFPKNRGNVRVRQGVANFSFGWRGSGREWTNDDIASSLSLRGDNCDVPATQLWLKGISALQLTVSLALSAIHPDLFEAGRSVLEFCCNPDSHKGRTHEWACRWNSVYTALTVICNRRSPAHRDSHGRPNYLDALVSLGTASQPRILFKELGSSFSYKPGRGWTHEVGDWGGGERICYASYMRPEILDAHRSSVTSWGICV</sequence>
<feature type="region of interest" description="Disordered" evidence="1">
    <location>
        <begin position="163"/>
        <end position="187"/>
    </location>
</feature>
<reference evidence="2 3" key="1">
    <citation type="journal article" date="2019" name="Nat. Ecol. Evol.">
        <title>Megaphylogeny resolves global patterns of mushroom evolution.</title>
        <authorList>
            <person name="Varga T."/>
            <person name="Krizsan K."/>
            <person name="Foldi C."/>
            <person name="Dima B."/>
            <person name="Sanchez-Garcia M."/>
            <person name="Sanchez-Ramirez S."/>
            <person name="Szollosi G.J."/>
            <person name="Szarkandi J.G."/>
            <person name="Papp V."/>
            <person name="Albert L."/>
            <person name="Andreopoulos W."/>
            <person name="Angelini C."/>
            <person name="Antonin V."/>
            <person name="Barry K.W."/>
            <person name="Bougher N.L."/>
            <person name="Buchanan P."/>
            <person name="Buyck B."/>
            <person name="Bense V."/>
            <person name="Catcheside P."/>
            <person name="Chovatia M."/>
            <person name="Cooper J."/>
            <person name="Damon W."/>
            <person name="Desjardin D."/>
            <person name="Finy P."/>
            <person name="Geml J."/>
            <person name="Haridas S."/>
            <person name="Hughes K."/>
            <person name="Justo A."/>
            <person name="Karasinski D."/>
            <person name="Kautmanova I."/>
            <person name="Kiss B."/>
            <person name="Kocsube S."/>
            <person name="Kotiranta H."/>
            <person name="LaButti K.M."/>
            <person name="Lechner B.E."/>
            <person name="Liimatainen K."/>
            <person name="Lipzen A."/>
            <person name="Lukacs Z."/>
            <person name="Mihaltcheva S."/>
            <person name="Morgado L.N."/>
            <person name="Niskanen T."/>
            <person name="Noordeloos M.E."/>
            <person name="Ohm R.A."/>
            <person name="Ortiz-Santana B."/>
            <person name="Ovrebo C."/>
            <person name="Racz N."/>
            <person name="Riley R."/>
            <person name="Savchenko A."/>
            <person name="Shiryaev A."/>
            <person name="Soop K."/>
            <person name="Spirin V."/>
            <person name="Szebenyi C."/>
            <person name="Tomsovsky M."/>
            <person name="Tulloss R.E."/>
            <person name="Uehling J."/>
            <person name="Grigoriev I.V."/>
            <person name="Vagvolgyi C."/>
            <person name="Papp T."/>
            <person name="Martin F.M."/>
            <person name="Miettinen O."/>
            <person name="Hibbett D.S."/>
            <person name="Nagy L.G."/>
        </authorList>
    </citation>
    <scope>NUCLEOTIDE SEQUENCE [LARGE SCALE GENOMIC DNA]</scope>
    <source>
        <strain evidence="2 3">CBS 962.96</strain>
    </source>
</reference>
<gene>
    <name evidence="2" type="ORF">K435DRAFT_797817</name>
</gene>
<evidence type="ECO:0000256" key="1">
    <source>
        <dbReference type="SAM" id="MobiDB-lite"/>
    </source>
</evidence>
<proteinExistence type="predicted"/>
<organism evidence="2 3">
    <name type="scientific">Dendrothele bispora (strain CBS 962.96)</name>
    <dbReference type="NCBI Taxonomy" id="1314807"/>
    <lineage>
        <taxon>Eukaryota</taxon>
        <taxon>Fungi</taxon>
        <taxon>Dikarya</taxon>
        <taxon>Basidiomycota</taxon>
        <taxon>Agaricomycotina</taxon>
        <taxon>Agaricomycetes</taxon>
        <taxon>Agaricomycetidae</taxon>
        <taxon>Agaricales</taxon>
        <taxon>Agaricales incertae sedis</taxon>
        <taxon>Dendrothele</taxon>
    </lineage>
</organism>
<evidence type="ECO:0000313" key="3">
    <source>
        <dbReference type="Proteomes" id="UP000297245"/>
    </source>
</evidence>
<feature type="region of interest" description="Disordered" evidence="1">
    <location>
        <begin position="1"/>
        <end position="52"/>
    </location>
</feature>
<accession>A0A4S8M282</accession>
<evidence type="ECO:0000313" key="2">
    <source>
        <dbReference type="EMBL" id="THU95788.1"/>
    </source>
</evidence>
<dbReference type="EMBL" id="ML179191">
    <property type="protein sequence ID" value="THU95788.1"/>
    <property type="molecule type" value="Genomic_DNA"/>
</dbReference>